<dbReference type="Gene3D" id="1.10.3720.10">
    <property type="entry name" value="MetI-like"/>
    <property type="match status" value="2"/>
</dbReference>
<feature type="transmembrane region" description="Helical" evidence="7">
    <location>
        <begin position="66"/>
        <end position="84"/>
    </location>
</feature>
<dbReference type="Proteomes" id="UP000184066">
    <property type="component" value="Unassembled WGS sequence"/>
</dbReference>
<dbReference type="SUPFAM" id="SSF161098">
    <property type="entry name" value="MetI-like"/>
    <property type="match status" value="2"/>
</dbReference>
<proteinExistence type="predicted"/>
<evidence type="ECO:0000256" key="7">
    <source>
        <dbReference type="SAM" id="Phobius"/>
    </source>
</evidence>
<feature type="transmembrane region" description="Helical" evidence="7">
    <location>
        <begin position="242"/>
        <end position="267"/>
    </location>
</feature>
<evidence type="ECO:0000256" key="4">
    <source>
        <dbReference type="ARBA" id="ARBA00022692"/>
    </source>
</evidence>
<accession>A0A1M7T9R5</accession>
<dbReference type="GO" id="GO:0055085">
    <property type="term" value="P:transmembrane transport"/>
    <property type="evidence" value="ECO:0007669"/>
    <property type="project" value="InterPro"/>
</dbReference>
<evidence type="ECO:0000256" key="5">
    <source>
        <dbReference type="ARBA" id="ARBA00022989"/>
    </source>
</evidence>
<keyword evidence="3" id="KW-1003">Cell membrane</keyword>
<organism evidence="9 10">
    <name type="scientific">Oceanicella actignis</name>
    <dbReference type="NCBI Taxonomy" id="1189325"/>
    <lineage>
        <taxon>Bacteria</taxon>
        <taxon>Pseudomonadati</taxon>
        <taxon>Pseudomonadota</taxon>
        <taxon>Alphaproteobacteria</taxon>
        <taxon>Rhodobacterales</taxon>
        <taxon>Paracoccaceae</taxon>
        <taxon>Oceanicella</taxon>
    </lineage>
</organism>
<sequence>MTRFRADAAAALAGGLASWAALAAVLALSFGSAGMALLHGWGALDGGAPAWRASDTRALEFTLRQAALSALISTAAAVPLARALARRRFWGRDAAIALLGAPFLLPTIVAILGVVAVWGRSGLVADAAAALGLPRPDIYGLPGVLLAHVFFNLPLATRIFLQGYAAIPAERWRLAEQLGLEGRALFARMDWPMLRESAPGAFALIFLVCVTSFAVALALGGGPRATTLELAIYQALRFDFDLARAALLALAQLGLCMALAALTLALSRARPPEPGLRARIVRRDGRGRAARATDAAALIAAGLFLGLPLGAALARGAAGLAALPAQAWPAAGRSLMVALGSATLCMALALGLATLALRLERRPWAARAVEAAGLSALAAPPFVMGMGLFLALRPLTDPFALALPITAAINAAMALPFALGLILPALRRARAEYGPLADQLGLRGLARLRAATWPALRRPLGLAAGLAAALAAGDLGVIALFAPADGPTLPLLVQRLMAGYRWDAAAGASLLLLALSFGLFLAFDLAARSLSPRAARRRGRGRGLGWRPGWRLGRGRRP</sequence>
<dbReference type="PANTHER" id="PTHR30183:SF9">
    <property type="entry name" value="THIAMINE TRANSPORT SYSTEM PERMEASE PROTEIN THIP"/>
    <property type="match status" value="1"/>
</dbReference>
<evidence type="ECO:0000256" key="3">
    <source>
        <dbReference type="ARBA" id="ARBA00022475"/>
    </source>
</evidence>
<feature type="transmembrane region" description="Helical" evidence="7">
    <location>
        <begin position="292"/>
        <end position="314"/>
    </location>
</feature>
<feature type="transmembrane region" description="Helical" evidence="7">
    <location>
        <begin position="371"/>
        <end position="392"/>
    </location>
</feature>
<feature type="transmembrane region" description="Helical" evidence="7">
    <location>
        <begin position="334"/>
        <end position="359"/>
    </location>
</feature>
<evidence type="ECO:0000259" key="8">
    <source>
        <dbReference type="PROSITE" id="PS50928"/>
    </source>
</evidence>
<dbReference type="STRING" id="1189325.SAMN04488119_105115"/>
<feature type="transmembrane region" description="Helical" evidence="7">
    <location>
        <begin position="96"/>
        <end position="118"/>
    </location>
</feature>
<protein>
    <submittedName>
        <fullName evidence="9">Thiamine transport system permease protein</fullName>
    </submittedName>
</protein>
<feature type="transmembrane region" description="Helical" evidence="7">
    <location>
        <begin position="138"/>
        <end position="161"/>
    </location>
</feature>
<evidence type="ECO:0000256" key="2">
    <source>
        <dbReference type="ARBA" id="ARBA00022448"/>
    </source>
</evidence>
<keyword evidence="2" id="KW-0813">Transport</keyword>
<feature type="transmembrane region" description="Helical" evidence="7">
    <location>
        <begin position="460"/>
        <end position="484"/>
    </location>
</feature>
<evidence type="ECO:0000256" key="1">
    <source>
        <dbReference type="ARBA" id="ARBA00004651"/>
    </source>
</evidence>
<keyword evidence="4 7" id="KW-0812">Transmembrane</keyword>
<feature type="transmembrane region" description="Helical" evidence="7">
    <location>
        <begin position="398"/>
        <end position="423"/>
    </location>
</feature>
<dbReference type="InterPro" id="IPR000515">
    <property type="entry name" value="MetI-like"/>
</dbReference>
<name>A0A1M7T9R5_9RHOB</name>
<dbReference type="GO" id="GO:0005886">
    <property type="term" value="C:plasma membrane"/>
    <property type="evidence" value="ECO:0007669"/>
    <property type="project" value="UniProtKB-SubCell"/>
</dbReference>
<evidence type="ECO:0000256" key="6">
    <source>
        <dbReference type="ARBA" id="ARBA00023136"/>
    </source>
</evidence>
<dbReference type="RefSeq" id="WP_072747314.1">
    <property type="nucleotide sequence ID" value="NZ_FOHL01000005.1"/>
</dbReference>
<dbReference type="EMBL" id="FRDL01000005">
    <property type="protein sequence ID" value="SHN67413.1"/>
    <property type="molecule type" value="Genomic_DNA"/>
</dbReference>
<dbReference type="CDD" id="cd06261">
    <property type="entry name" value="TM_PBP2"/>
    <property type="match status" value="1"/>
</dbReference>
<dbReference type="PROSITE" id="PS50928">
    <property type="entry name" value="ABC_TM1"/>
    <property type="match status" value="2"/>
</dbReference>
<feature type="transmembrane region" description="Helical" evidence="7">
    <location>
        <begin position="198"/>
        <end position="222"/>
    </location>
</feature>
<gene>
    <name evidence="9" type="ORF">SAMN05216200_105114</name>
</gene>
<reference evidence="9 10" key="1">
    <citation type="submission" date="2016-12" db="EMBL/GenBank/DDBJ databases">
        <authorList>
            <person name="Song W.-J."/>
            <person name="Kurnit D.M."/>
        </authorList>
    </citation>
    <scope>NUCLEOTIDE SEQUENCE [LARGE SCALE GENOMIC DNA]</scope>
    <source>
        <strain evidence="9 10">CGMCC 1.10808</strain>
    </source>
</reference>
<evidence type="ECO:0000313" key="10">
    <source>
        <dbReference type="Proteomes" id="UP000184066"/>
    </source>
</evidence>
<feature type="domain" description="ABC transmembrane type-1" evidence="8">
    <location>
        <begin position="331"/>
        <end position="523"/>
    </location>
</feature>
<comment type="subcellular location">
    <subcellularLocation>
        <location evidence="1">Cell membrane</location>
        <topology evidence="1">Multi-pass membrane protein</topology>
    </subcellularLocation>
</comment>
<keyword evidence="5 7" id="KW-1133">Transmembrane helix</keyword>
<keyword evidence="6 7" id="KW-0472">Membrane</keyword>
<dbReference type="PANTHER" id="PTHR30183">
    <property type="entry name" value="MOLYBDENUM TRANSPORT SYSTEM PERMEASE PROTEIN MODB"/>
    <property type="match status" value="1"/>
</dbReference>
<feature type="domain" description="ABC transmembrane type-1" evidence="8">
    <location>
        <begin position="59"/>
        <end position="261"/>
    </location>
</feature>
<keyword evidence="10" id="KW-1185">Reference proteome</keyword>
<feature type="transmembrane region" description="Helical" evidence="7">
    <location>
        <begin position="504"/>
        <end position="527"/>
    </location>
</feature>
<dbReference type="AlphaFoldDB" id="A0A1M7T9R5"/>
<evidence type="ECO:0000313" key="9">
    <source>
        <dbReference type="EMBL" id="SHN67413.1"/>
    </source>
</evidence>
<dbReference type="InterPro" id="IPR035906">
    <property type="entry name" value="MetI-like_sf"/>
</dbReference>